<keyword evidence="2" id="KW-1185">Reference proteome</keyword>
<dbReference type="OrthoDB" id="5596707at2759"/>
<feature type="non-terminal residue" evidence="1">
    <location>
        <position position="1"/>
    </location>
</feature>
<dbReference type="AlphaFoldDB" id="A0A9P7VVG9"/>
<sequence>VILMSEVVCHNLKLFYNSTVIINMQSANRTLNSLLELARNVAFLFEEITLYL</sequence>
<reference evidence="1" key="1">
    <citation type="submission" date="2020-11" db="EMBL/GenBank/DDBJ databases">
        <title>Adaptations for nitrogen fixation in a non-lichenized fungal sporocarp promotes dispersal by wood-feeding termites.</title>
        <authorList>
            <consortium name="DOE Joint Genome Institute"/>
            <person name="Koch R.A."/>
            <person name="Yoon G."/>
            <person name="Arayal U."/>
            <person name="Lail K."/>
            <person name="Amirebrahimi M."/>
            <person name="Labutti K."/>
            <person name="Lipzen A."/>
            <person name="Riley R."/>
            <person name="Barry K."/>
            <person name="Henrissat B."/>
            <person name="Grigoriev I.V."/>
            <person name="Herr J.R."/>
            <person name="Aime M.C."/>
        </authorList>
    </citation>
    <scope>NUCLEOTIDE SEQUENCE</scope>
    <source>
        <strain evidence="1">MCA 3950</strain>
    </source>
</reference>
<name>A0A9P7VVG9_9AGAR</name>
<dbReference type="EMBL" id="MU250532">
    <property type="protein sequence ID" value="KAG7447312.1"/>
    <property type="molecule type" value="Genomic_DNA"/>
</dbReference>
<protein>
    <submittedName>
        <fullName evidence="1">Uncharacterized protein</fullName>
    </submittedName>
</protein>
<dbReference type="RefSeq" id="XP_043040812.1">
    <property type="nucleotide sequence ID" value="XM_043183132.1"/>
</dbReference>
<evidence type="ECO:0000313" key="2">
    <source>
        <dbReference type="Proteomes" id="UP000812287"/>
    </source>
</evidence>
<evidence type="ECO:0000313" key="1">
    <source>
        <dbReference type="EMBL" id="KAG7447312.1"/>
    </source>
</evidence>
<dbReference type="Proteomes" id="UP000812287">
    <property type="component" value="Unassembled WGS sequence"/>
</dbReference>
<comment type="caution">
    <text evidence="1">The sequence shown here is derived from an EMBL/GenBank/DDBJ whole genome shotgun (WGS) entry which is preliminary data.</text>
</comment>
<organism evidence="1 2">
    <name type="scientific">Guyanagaster necrorhizus</name>
    <dbReference type="NCBI Taxonomy" id="856835"/>
    <lineage>
        <taxon>Eukaryota</taxon>
        <taxon>Fungi</taxon>
        <taxon>Dikarya</taxon>
        <taxon>Basidiomycota</taxon>
        <taxon>Agaricomycotina</taxon>
        <taxon>Agaricomycetes</taxon>
        <taxon>Agaricomycetidae</taxon>
        <taxon>Agaricales</taxon>
        <taxon>Marasmiineae</taxon>
        <taxon>Physalacriaceae</taxon>
        <taxon>Guyanagaster</taxon>
    </lineage>
</organism>
<accession>A0A9P7VVG9</accession>
<dbReference type="GeneID" id="66105429"/>
<gene>
    <name evidence="1" type="ORF">BT62DRAFT_893084</name>
</gene>
<proteinExistence type="predicted"/>